<evidence type="ECO:0000256" key="13">
    <source>
        <dbReference type="PIRSR" id="PIRSR001492-3"/>
    </source>
</evidence>
<organism evidence="16 17">
    <name type="scientific">Neisseria shayeganii 871</name>
    <dbReference type="NCBI Taxonomy" id="1032488"/>
    <lineage>
        <taxon>Bacteria</taxon>
        <taxon>Pseudomonadati</taxon>
        <taxon>Pseudomonadota</taxon>
        <taxon>Betaproteobacteria</taxon>
        <taxon>Neisseriales</taxon>
        <taxon>Neisseriaceae</taxon>
        <taxon>Neisseria</taxon>
    </lineage>
</organism>
<dbReference type="InterPro" id="IPR017850">
    <property type="entry name" value="Alkaline_phosphatase_core_sf"/>
</dbReference>
<accession>G4CH71</accession>
<dbReference type="InterPro" id="IPR005995">
    <property type="entry name" value="Pgm_bpd_ind"/>
</dbReference>
<dbReference type="GO" id="GO:0004619">
    <property type="term" value="F:phosphoglycerate mutase activity"/>
    <property type="evidence" value="ECO:0007669"/>
    <property type="project" value="UniProtKB-UniRule"/>
</dbReference>
<dbReference type="InterPro" id="IPR011258">
    <property type="entry name" value="BPG-indep_PGM_N"/>
</dbReference>
<dbReference type="HAMAP" id="MF_01038">
    <property type="entry name" value="GpmI"/>
    <property type="match status" value="1"/>
</dbReference>
<feature type="binding site" evidence="9 13">
    <location>
        <position position="119"/>
    </location>
    <ligand>
        <name>Mn(2+)</name>
        <dbReference type="ChEBI" id="CHEBI:29035"/>
        <label>2</label>
    </ligand>
</feature>
<evidence type="ECO:0000256" key="11">
    <source>
        <dbReference type="PIRSR" id="PIRSR001492-1"/>
    </source>
</evidence>
<feature type="binding site" evidence="9 12">
    <location>
        <position position="384"/>
    </location>
    <ligand>
        <name>substrate</name>
    </ligand>
</feature>
<evidence type="ECO:0000256" key="2">
    <source>
        <dbReference type="ARBA" id="ARBA00002315"/>
    </source>
</evidence>
<dbReference type="Pfam" id="PF01676">
    <property type="entry name" value="Metalloenzyme"/>
    <property type="match status" value="1"/>
</dbReference>
<dbReference type="PANTHER" id="PTHR31637:SF0">
    <property type="entry name" value="2,3-BISPHOSPHOGLYCERATE-INDEPENDENT PHOSPHOGLYCERATE MUTASE"/>
    <property type="match status" value="1"/>
</dbReference>
<dbReference type="EC" id="5.4.2.12" evidence="9 10"/>
<comment type="pathway">
    <text evidence="3 9">Carbohydrate degradation; glycolysis; pyruvate from D-glyceraldehyde 3-phosphate: step 3/5.</text>
</comment>
<feature type="domain" description="BPG-independent PGAM N-terminal" evidence="15">
    <location>
        <begin position="139"/>
        <end position="347"/>
    </location>
</feature>
<dbReference type="UniPathway" id="UPA00109">
    <property type="reaction ID" value="UER00186"/>
</dbReference>
<dbReference type="GO" id="GO:0006007">
    <property type="term" value="P:glucose catabolic process"/>
    <property type="evidence" value="ECO:0007669"/>
    <property type="project" value="InterPro"/>
</dbReference>
<evidence type="ECO:0000313" key="17">
    <source>
        <dbReference type="Proteomes" id="UP000003019"/>
    </source>
</evidence>
<feature type="binding site" evidence="9 13">
    <location>
        <position position="451"/>
    </location>
    <ligand>
        <name>Mn(2+)</name>
        <dbReference type="ChEBI" id="CHEBI:29035"/>
        <label>1</label>
    </ligand>
</feature>
<comment type="cofactor">
    <cofactor evidence="9">
        <name>Mn(2+)</name>
        <dbReference type="ChEBI" id="CHEBI:29035"/>
    </cofactor>
    <text evidence="9">Binds 2 manganese ions per subunit.</text>
</comment>
<dbReference type="Gene3D" id="3.40.720.10">
    <property type="entry name" value="Alkaline Phosphatase, subunit A"/>
    <property type="match status" value="1"/>
</dbReference>
<feature type="domain" description="Metalloenzyme" evidence="14">
    <location>
        <begin position="61"/>
        <end position="547"/>
    </location>
</feature>
<dbReference type="InterPro" id="IPR006124">
    <property type="entry name" value="Metalloenzyme"/>
</dbReference>
<keyword evidence="8 9" id="KW-0413">Isomerase</keyword>
<dbReference type="PATRIC" id="fig|1032488.3.peg.895"/>
<dbReference type="PANTHER" id="PTHR31637">
    <property type="entry name" value="2,3-BISPHOSPHOGLYCERATE-INDEPENDENT PHOSPHOGLYCERATE MUTASE"/>
    <property type="match status" value="1"/>
</dbReference>
<feature type="binding site" evidence="9 13">
    <location>
        <position position="493"/>
    </location>
    <ligand>
        <name>Mn(2+)</name>
        <dbReference type="ChEBI" id="CHEBI:29035"/>
        <label>2</label>
    </ligand>
</feature>
<feature type="binding site" evidence="9 12">
    <location>
        <position position="245"/>
    </location>
    <ligand>
        <name>substrate</name>
    </ligand>
</feature>
<evidence type="ECO:0000256" key="9">
    <source>
        <dbReference type="HAMAP-Rule" id="MF_01038"/>
    </source>
</evidence>
<feature type="binding site" evidence="9 13">
    <location>
        <position position="492"/>
    </location>
    <ligand>
        <name>Mn(2+)</name>
        <dbReference type="ChEBI" id="CHEBI:29035"/>
        <label>2</label>
    </ligand>
</feature>
<dbReference type="EMBL" id="AGAY01000033">
    <property type="protein sequence ID" value="EGY52839.1"/>
    <property type="molecule type" value="Genomic_DNA"/>
</dbReference>
<keyword evidence="6 9" id="KW-0324">Glycolysis</keyword>
<feature type="binding site" evidence="9 12">
    <location>
        <begin position="207"/>
        <end position="208"/>
    </location>
    <ligand>
        <name>substrate</name>
    </ligand>
</feature>
<dbReference type="STRING" id="1032488.HMPREF9371_0960"/>
<feature type="binding site" evidence="9 12">
    <location>
        <position position="177"/>
    </location>
    <ligand>
        <name>substrate</name>
    </ligand>
</feature>
<dbReference type="NCBIfam" id="TIGR01307">
    <property type="entry name" value="pgm_bpd_ind"/>
    <property type="match status" value="1"/>
</dbReference>
<feature type="binding site" evidence="9 12">
    <location>
        <begin position="310"/>
        <end position="313"/>
    </location>
    <ligand>
        <name>substrate</name>
    </ligand>
</feature>
<evidence type="ECO:0000256" key="10">
    <source>
        <dbReference type="NCBIfam" id="TIGR01307"/>
    </source>
</evidence>
<feature type="binding site" evidence="9 13">
    <location>
        <position position="455"/>
    </location>
    <ligand>
        <name>Mn(2+)</name>
        <dbReference type="ChEBI" id="CHEBI:29035"/>
        <label>1</label>
    </ligand>
</feature>
<dbReference type="Pfam" id="PF06415">
    <property type="entry name" value="iPGM_N"/>
    <property type="match status" value="1"/>
</dbReference>
<dbReference type="GO" id="GO:0005829">
    <property type="term" value="C:cytosol"/>
    <property type="evidence" value="ECO:0007669"/>
    <property type="project" value="TreeGrafter"/>
</dbReference>
<evidence type="ECO:0000259" key="15">
    <source>
        <dbReference type="Pfam" id="PF06415"/>
    </source>
</evidence>
<feature type="binding site" evidence="9 12">
    <location>
        <position position="239"/>
    </location>
    <ligand>
        <name>substrate</name>
    </ligand>
</feature>
<evidence type="ECO:0000259" key="14">
    <source>
        <dbReference type="Pfam" id="PF01676"/>
    </source>
</evidence>
<evidence type="ECO:0000256" key="7">
    <source>
        <dbReference type="ARBA" id="ARBA00023211"/>
    </source>
</evidence>
<protein>
    <recommendedName>
        <fullName evidence="9 10">2,3-bisphosphoglycerate-independent phosphoglycerate mutase</fullName>
        <shortName evidence="9">BPG-independent PGAM</shortName>
        <shortName evidence="9">Phosphoglyceromutase</shortName>
        <shortName evidence="9">iPGM</shortName>
        <ecNumber evidence="9 10">5.4.2.12</ecNumber>
    </recommendedName>
</protein>
<evidence type="ECO:0000256" key="5">
    <source>
        <dbReference type="ARBA" id="ARBA00022723"/>
    </source>
</evidence>
<evidence type="ECO:0000256" key="4">
    <source>
        <dbReference type="ARBA" id="ARBA00008819"/>
    </source>
</evidence>
<keyword evidence="17" id="KW-1185">Reference proteome</keyword>
<dbReference type="SUPFAM" id="SSF64158">
    <property type="entry name" value="2,3-Bisphosphoglycerate-independent phosphoglycerate mutase, substrate-binding domain"/>
    <property type="match status" value="1"/>
</dbReference>
<comment type="similarity">
    <text evidence="4 9">Belongs to the BPG-independent phosphoglycerate mutase family.</text>
</comment>
<dbReference type="PIRSF" id="PIRSF001492">
    <property type="entry name" value="IPGAM"/>
    <property type="match status" value="1"/>
</dbReference>
<feature type="active site" description="Phosphoserine intermediate" evidence="9 11">
    <location>
        <position position="119"/>
    </location>
</feature>
<comment type="function">
    <text evidence="2 9">Catalyzes the interconversion of 2-phosphoglycerate and 3-phosphoglycerate.</text>
</comment>
<dbReference type="HOGENOM" id="CLU_026099_2_0_4"/>
<evidence type="ECO:0000256" key="8">
    <source>
        <dbReference type="ARBA" id="ARBA00023235"/>
    </source>
</evidence>
<dbReference type="InterPro" id="IPR036646">
    <property type="entry name" value="PGAM_B_sf"/>
</dbReference>
<gene>
    <name evidence="9 16" type="primary">gpmI</name>
    <name evidence="16" type="ORF">HMPREF9371_0960</name>
</gene>
<feature type="binding site" evidence="9 13">
    <location>
        <position position="511"/>
    </location>
    <ligand>
        <name>Mn(2+)</name>
        <dbReference type="ChEBI" id="CHEBI:29035"/>
        <label>1</label>
    </ligand>
</feature>
<dbReference type="GO" id="GO:0030145">
    <property type="term" value="F:manganese ion binding"/>
    <property type="evidence" value="ECO:0007669"/>
    <property type="project" value="UniProtKB-UniRule"/>
</dbReference>
<evidence type="ECO:0000256" key="12">
    <source>
        <dbReference type="PIRSR" id="PIRSR001492-2"/>
    </source>
</evidence>
<evidence type="ECO:0000256" key="6">
    <source>
        <dbReference type="ARBA" id="ARBA00023152"/>
    </source>
</evidence>
<evidence type="ECO:0000256" key="1">
    <source>
        <dbReference type="ARBA" id="ARBA00000370"/>
    </source>
</evidence>
<dbReference type="GO" id="GO:0006096">
    <property type="term" value="P:glycolytic process"/>
    <property type="evidence" value="ECO:0007669"/>
    <property type="project" value="UniProtKB-UniRule"/>
</dbReference>
<comment type="catalytic activity">
    <reaction evidence="1 9">
        <text>(2R)-2-phosphoglycerate = (2R)-3-phosphoglycerate</text>
        <dbReference type="Rhea" id="RHEA:15901"/>
        <dbReference type="ChEBI" id="CHEBI:58272"/>
        <dbReference type="ChEBI" id="CHEBI:58289"/>
        <dbReference type="EC" id="5.4.2.12"/>
    </reaction>
</comment>
<comment type="subunit">
    <text evidence="9">Monomer.</text>
</comment>
<keyword evidence="7 9" id="KW-0464">Manganese</keyword>
<evidence type="ECO:0000256" key="3">
    <source>
        <dbReference type="ARBA" id="ARBA00004798"/>
    </source>
</evidence>
<feature type="binding site" evidence="9 13">
    <location>
        <position position="69"/>
    </location>
    <ligand>
        <name>Mn(2+)</name>
        <dbReference type="ChEBI" id="CHEBI:29035"/>
        <label>2</label>
    </ligand>
</feature>
<keyword evidence="5 9" id="KW-0479">Metal-binding</keyword>
<evidence type="ECO:0000313" key="16">
    <source>
        <dbReference type="EMBL" id="EGY52839.1"/>
    </source>
</evidence>
<dbReference type="FunFam" id="3.40.1450.10:FF:000002">
    <property type="entry name" value="2,3-bisphosphoglycerate-independent phosphoglycerate mutase"/>
    <property type="match status" value="1"/>
</dbReference>
<dbReference type="SUPFAM" id="SSF53649">
    <property type="entry name" value="Alkaline phosphatase-like"/>
    <property type="match status" value="1"/>
</dbReference>
<sequence>MADNRLIDCGYPPHPRLPESRYPPPACPPSSAIMRSVLIAGPAPLFQINDSGSRIMPQLTKPIVLLILDGFGHRLEGEDNAVLLARTPNFDRLKAEYAYGTIDASERMVGLPTGQFGNSEVGHLNIGAGRVVPQDITRIDMAAEDGSLAANPALTAAWQNPNQTVHLLGCFSDGGVHSHIDHFFAVIEAALAAGMQKIVVHPFLDGRDTPPQSAEGYLKRLEDYCAQHPQVIVGSVIGRFYAMDRDNRWERVEQAYNALFGQAPFTAATPLQALTDAYARGEHDEFVQATVIRPEGRLQDGDAVLFMNFRADRARELTQALTFDDFDGFARQHRVRPAYFASLTAYGKQYAHPVLFAPESIRNGLGEYLSAQGLTQLRIAETEKYPHVTYFLSGGREEPYPGEERILIPSPKVATYDLQPEMNAPEVCRNILESIENQRFDVILCNFANGDMVGHTGVLAAAIKAVETLDDCIGRIVTAAQAAGGEVLITADHGNCEQMFDTGNGQQHTQHTTNPVPFLYIGRPARILPGGALKDIAPTLLAMLGLPQPAEMTGHSLIEFA</sequence>
<comment type="caution">
    <text evidence="16">The sequence shown here is derived from an EMBL/GenBank/DDBJ whole genome shotgun (WGS) entry which is preliminary data.</text>
</comment>
<dbReference type="CDD" id="cd16010">
    <property type="entry name" value="iPGM"/>
    <property type="match status" value="1"/>
</dbReference>
<reference evidence="16 17" key="1">
    <citation type="submission" date="2011-05" db="EMBL/GenBank/DDBJ databases">
        <authorList>
            <person name="Muzny D."/>
            <person name="Qin X."/>
            <person name="Deng J."/>
            <person name="Jiang H."/>
            <person name="Liu Y."/>
            <person name="Qu J."/>
            <person name="Song X.-Z."/>
            <person name="Zhang L."/>
            <person name="Thornton R."/>
            <person name="Coyle M."/>
            <person name="Francisco L."/>
            <person name="Jackson L."/>
            <person name="Javaid M."/>
            <person name="Korchina V."/>
            <person name="Kovar C."/>
            <person name="Mata R."/>
            <person name="Mathew T."/>
            <person name="Ngo R."/>
            <person name="Nguyen L."/>
            <person name="Nguyen N."/>
            <person name="Okwuonu G."/>
            <person name="Ongeri F."/>
            <person name="Pham C."/>
            <person name="Simmons D."/>
            <person name="Wilczek-Boney K."/>
            <person name="Hale W."/>
            <person name="Jakkamsetti A."/>
            <person name="Pham P."/>
            <person name="Ruth R."/>
            <person name="San Lucas F."/>
            <person name="Warren J."/>
            <person name="Zhang J."/>
            <person name="Zhao Z."/>
            <person name="Zhou C."/>
            <person name="Zhu D."/>
            <person name="Lee S."/>
            <person name="Bess C."/>
            <person name="Blankenburg K."/>
            <person name="Forbes L."/>
            <person name="Fu Q."/>
            <person name="Gubbala S."/>
            <person name="Hirani K."/>
            <person name="Jayaseelan J.C."/>
            <person name="Lara F."/>
            <person name="Munidasa M."/>
            <person name="Palculict T."/>
            <person name="Patil S."/>
            <person name="Pu L.-L."/>
            <person name="Saada N."/>
            <person name="Tang L."/>
            <person name="Weissenberger G."/>
            <person name="Zhu Y."/>
            <person name="Hemphill L."/>
            <person name="Shang Y."/>
            <person name="Youmans B."/>
            <person name="Ayvaz T."/>
            <person name="Ross M."/>
            <person name="Santibanez J."/>
            <person name="Aqrawi P."/>
            <person name="Gross S."/>
            <person name="Joshi V."/>
            <person name="Fowler G."/>
            <person name="Nazareth L."/>
            <person name="Reid J."/>
            <person name="Worley K."/>
            <person name="Petrosino J."/>
            <person name="Highlander S."/>
            <person name="Gibbs R."/>
        </authorList>
    </citation>
    <scope>NUCLEOTIDE SEQUENCE [LARGE SCALE GENOMIC DNA]</scope>
    <source>
        <strain evidence="16 17">871</strain>
    </source>
</reference>
<dbReference type="Proteomes" id="UP000003019">
    <property type="component" value="Unassembled WGS sequence"/>
</dbReference>
<dbReference type="AlphaFoldDB" id="G4CH71"/>
<dbReference type="Gene3D" id="3.40.1450.10">
    <property type="entry name" value="BPG-independent phosphoglycerate mutase, domain B"/>
    <property type="match status" value="1"/>
</dbReference>
<name>G4CH71_9NEIS</name>
<proteinExistence type="inferred from homology"/>